<dbReference type="PANTHER" id="PTHR33463:SF218">
    <property type="entry name" value="DISEASE RESISTANCE PROTEIN RPS2-LIKE"/>
    <property type="match status" value="1"/>
</dbReference>
<dbReference type="PANTHER" id="PTHR33463">
    <property type="entry name" value="NB-ARC DOMAIN-CONTAINING PROTEIN-RELATED"/>
    <property type="match status" value="1"/>
</dbReference>
<evidence type="ECO:0000313" key="6">
    <source>
        <dbReference type="EMBL" id="KAG9452589.1"/>
    </source>
</evidence>
<evidence type="ECO:0000256" key="3">
    <source>
        <dbReference type="ARBA" id="ARBA00022840"/>
    </source>
</evidence>
<dbReference type="Pfam" id="PF13855">
    <property type="entry name" value="LRR_8"/>
    <property type="match status" value="2"/>
</dbReference>
<dbReference type="GO" id="GO:0006952">
    <property type="term" value="P:defense response"/>
    <property type="evidence" value="ECO:0007669"/>
    <property type="project" value="UniProtKB-KW"/>
</dbReference>
<comment type="similarity">
    <text evidence="1">Belongs to the disease resistance NB-LRR family.</text>
</comment>
<accession>A0AAV7EW20</accession>
<keyword evidence="2" id="KW-0611">Plant defense</keyword>
<dbReference type="GO" id="GO:0005524">
    <property type="term" value="F:ATP binding"/>
    <property type="evidence" value="ECO:0007669"/>
    <property type="project" value="UniProtKB-KW"/>
</dbReference>
<evidence type="ECO:0008006" key="8">
    <source>
        <dbReference type="Google" id="ProtNLM"/>
    </source>
</evidence>
<dbReference type="FunFam" id="3.40.50.300:FF:001091">
    <property type="entry name" value="Probable disease resistance protein At1g61300"/>
    <property type="match status" value="1"/>
</dbReference>
<keyword evidence="7" id="KW-1185">Reference proteome</keyword>
<evidence type="ECO:0000259" key="4">
    <source>
        <dbReference type="Pfam" id="PF00931"/>
    </source>
</evidence>
<evidence type="ECO:0000256" key="2">
    <source>
        <dbReference type="ARBA" id="ARBA00022821"/>
    </source>
</evidence>
<dbReference type="InterPro" id="IPR057135">
    <property type="entry name" value="At4g27190-like_LRR"/>
</dbReference>
<organism evidence="6 7">
    <name type="scientific">Aristolochia fimbriata</name>
    <name type="common">White veined hardy Dutchman's pipe vine</name>
    <dbReference type="NCBI Taxonomy" id="158543"/>
    <lineage>
        <taxon>Eukaryota</taxon>
        <taxon>Viridiplantae</taxon>
        <taxon>Streptophyta</taxon>
        <taxon>Embryophyta</taxon>
        <taxon>Tracheophyta</taxon>
        <taxon>Spermatophyta</taxon>
        <taxon>Magnoliopsida</taxon>
        <taxon>Magnoliidae</taxon>
        <taxon>Piperales</taxon>
        <taxon>Aristolochiaceae</taxon>
        <taxon>Aristolochia</taxon>
    </lineage>
</organism>
<dbReference type="EMBL" id="JAINDJ010000003">
    <property type="protein sequence ID" value="KAG9452589.1"/>
    <property type="molecule type" value="Genomic_DNA"/>
</dbReference>
<keyword evidence="3" id="KW-0547">Nucleotide-binding</keyword>
<dbReference type="GO" id="GO:0043531">
    <property type="term" value="F:ADP binding"/>
    <property type="evidence" value="ECO:0007669"/>
    <property type="project" value="InterPro"/>
</dbReference>
<dbReference type="InterPro" id="IPR050905">
    <property type="entry name" value="Plant_NBS-LRR"/>
</dbReference>
<dbReference type="InterPro" id="IPR002182">
    <property type="entry name" value="NB-ARC"/>
</dbReference>
<comment type="caution">
    <text evidence="6">The sequence shown here is derived from an EMBL/GenBank/DDBJ whole genome shotgun (WGS) entry which is preliminary data.</text>
</comment>
<gene>
    <name evidence="6" type="ORF">H6P81_005493</name>
</gene>
<dbReference type="PRINTS" id="PR00364">
    <property type="entry name" value="DISEASERSIST"/>
</dbReference>
<feature type="domain" description="Disease resistance protein At4g27190-like leucine-rich repeats" evidence="5">
    <location>
        <begin position="908"/>
        <end position="1057"/>
    </location>
</feature>
<dbReference type="SUPFAM" id="SSF52058">
    <property type="entry name" value="L domain-like"/>
    <property type="match status" value="2"/>
</dbReference>
<dbReference type="InterPro" id="IPR027417">
    <property type="entry name" value="P-loop_NTPase"/>
</dbReference>
<dbReference type="SUPFAM" id="SSF52540">
    <property type="entry name" value="P-loop containing nucleoside triphosphate hydrolases"/>
    <property type="match status" value="1"/>
</dbReference>
<dbReference type="Gene3D" id="3.80.10.10">
    <property type="entry name" value="Ribonuclease Inhibitor"/>
    <property type="match status" value="3"/>
</dbReference>
<dbReference type="Pfam" id="PF00931">
    <property type="entry name" value="NB-ARC"/>
    <property type="match status" value="1"/>
</dbReference>
<keyword evidence="3" id="KW-0067">ATP-binding</keyword>
<dbReference type="InterPro" id="IPR032675">
    <property type="entry name" value="LRR_dom_sf"/>
</dbReference>
<dbReference type="Gene3D" id="1.10.8.430">
    <property type="entry name" value="Helical domain of apoptotic protease-activating factors"/>
    <property type="match status" value="1"/>
</dbReference>
<proteinExistence type="inferred from homology"/>
<dbReference type="Pfam" id="PF23247">
    <property type="entry name" value="LRR_RPS2"/>
    <property type="match status" value="1"/>
</dbReference>
<reference evidence="6 7" key="1">
    <citation type="submission" date="2021-07" db="EMBL/GenBank/DDBJ databases">
        <title>The Aristolochia fimbriata genome: insights into angiosperm evolution, floral development and chemical biosynthesis.</title>
        <authorList>
            <person name="Jiao Y."/>
        </authorList>
    </citation>
    <scope>NUCLEOTIDE SEQUENCE [LARGE SCALE GENOMIC DNA]</scope>
    <source>
        <strain evidence="6">IBCAS-2021</strain>
        <tissue evidence="6">Leaf</tissue>
    </source>
</reference>
<dbReference type="InterPro" id="IPR042197">
    <property type="entry name" value="Apaf_helical"/>
</dbReference>
<dbReference type="InterPro" id="IPR001611">
    <property type="entry name" value="Leu-rich_rpt"/>
</dbReference>
<protein>
    <recommendedName>
        <fullName evidence="8">AAA+ ATPase domain-containing protein</fullName>
    </recommendedName>
</protein>
<dbReference type="AlphaFoldDB" id="A0AAV7EW20"/>
<evidence type="ECO:0000256" key="1">
    <source>
        <dbReference type="ARBA" id="ARBA00008894"/>
    </source>
</evidence>
<name>A0AAV7EW20_ARIFI</name>
<dbReference type="Proteomes" id="UP000825729">
    <property type="component" value="Unassembled WGS sequence"/>
</dbReference>
<dbReference type="Gene3D" id="3.40.50.300">
    <property type="entry name" value="P-loop containing nucleotide triphosphate hydrolases"/>
    <property type="match status" value="1"/>
</dbReference>
<evidence type="ECO:0000313" key="7">
    <source>
        <dbReference type="Proteomes" id="UP000825729"/>
    </source>
</evidence>
<sequence>MDALFTVIVEIGKSLISPIKRNCSYVLHFRRNIRALNNEKEDLMVMQTNVQCLIDEAQRRQEEIFKEVNGWITEVSQIASAVDGLNEEANETRMCVMGQCPNLGWRYRAGKRGVRKLEVVQRLKQRGDLFDRVSSSPSAPAVEPIRTLDNVEELERGKSLLEQIREALCDDRVRSVGVHGMGGIGKTTLMKCLNNALQGTGLFDRVIMVTVSANPDSKRIQQQIADRLDLKFCDQQSFSRRANQLAKAIADQQRVLIILDDVWKKLEMYELGIPVTEQSGCCKIIITSRIKTVCQQMNMEVILTMGVLSETDSWNLFKSTTGDVALNPDLLSSAKEIVGECKGSPLAIVTIGSVLRGEGNASVWHGTLMKLQSAETSDQEGVMGEVIETIRISYDHLRYEDMRKCFLFCCLFGEDEDIPIESLLMYGIGEGFLKSNKGNLSDNWKLLEFYVENLKNHNLLLHDESEESLLEEDYREEDQVVRLHDVVRETGKLIAQHSGYGFVSKAGLGLSKCPTLNKPQECKHVSLMDNEITLLPEWPECPQLRTLLLQGNFYLENIPEAFFGAMPELFVLDMSLTRLKMLPPSMACLRNLRTLVLDYCREIKDISVVGSMKQLQMLSLKETQIRELPKELGELTNLKFLDLRNNYCLKRIAPVVFSRMLNLQVLYLWHTMVKWDAQGKRGFRNASFSEVASLHCLTDLYLSIRNASCFSMAKQFWHSLQRFDILVEGEHNQLAIPYYKKAQIYAPYNRTLQLFSLSCPFPCWVDHLMQKTELLFLDKCTRLKNLPPFVSSNGYLVHLNIEFCNEMECLMNTDQEMCPSGFTSLREMSLRRMAKLETICKGPLPHVLFRHLQKLVVRSCEKLKFELDHILALRSLEVLTLDGCHEMEYLIDTTKTQNLSSDILACLKELTLTNMKKMKKLCHGPLPSRFLTNLQDLNLHHCKNMINDLFYCGQLQSLDTLDCIFLEGIDEMEVALNLESTSISPNAFQNLKKLYIVGMKKIKEVVHGLFPFAATTAFHNLEVLYISECHVLRSLFTMTVALSSLKKLNTLMIQGCEEMEVLLLEEQEEREKLPLMDGVLLPKLTSMWLENLPELKILCNMKVFPCFPILETITVLKCPKLKRLPLKKENLDCLKEIQGGRKWFEDLDMEEELKSHLQSLFKVHWSENVGFEFAKGRFSQTEE</sequence>
<feature type="domain" description="NB-ARC" evidence="4">
    <location>
        <begin position="160"/>
        <end position="322"/>
    </location>
</feature>
<evidence type="ECO:0000259" key="5">
    <source>
        <dbReference type="Pfam" id="PF23247"/>
    </source>
</evidence>